<dbReference type="GO" id="GO:0005546">
    <property type="term" value="F:phosphatidylinositol-4,5-bisphosphate binding"/>
    <property type="evidence" value="ECO:0007669"/>
    <property type="project" value="TreeGrafter"/>
</dbReference>
<dbReference type="GO" id="GO:0072583">
    <property type="term" value="P:clathrin-dependent endocytosis"/>
    <property type="evidence" value="ECO:0007669"/>
    <property type="project" value="InterPro"/>
</dbReference>
<dbReference type="GO" id="GO:0005905">
    <property type="term" value="C:clathrin-coated pit"/>
    <property type="evidence" value="ECO:0007669"/>
    <property type="project" value="TreeGrafter"/>
</dbReference>
<reference evidence="3 4" key="1">
    <citation type="submission" date="2016-07" db="EMBL/GenBank/DDBJ databases">
        <title>Pervasive Adenine N6-methylation of Active Genes in Fungi.</title>
        <authorList>
            <consortium name="DOE Joint Genome Institute"/>
            <person name="Mondo S.J."/>
            <person name="Dannebaum R.O."/>
            <person name="Kuo R.C."/>
            <person name="Labutti K."/>
            <person name="Haridas S."/>
            <person name="Kuo A."/>
            <person name="Salamov A."/>
            <person name="Ahrendt S.R."/>
            <person name="Lipzen A."/>
            <person name="Sullivan W."/>
            <person name="Andreopoulos W.B."/>
            <person name="Clum A."/>
            <person name="Lindquist E."/>
            <person name="Daum C."/>
            <person name="Ramamoorthy G.K."/>
            <person name="Gryganskyi A."/>
            <person name="Culley D."/>
            <person name="Magnuson J.K."/>
            <person name="James T.Y."/>
            <person name="O'Malley M.A."/>
            <person name="Stajich J.E."/>
            <person name="Spatafora J.W."/>
            <person name="Visel A."/>
            <person name="Grigoriev I.V."/>
        </authorList>
    </citation>
    <scope>NUCLEOTIDE SEQUENCE [LARGE SCALE GENOMIC DNA]</scope>
    <source>
        <strain evidence="3 4">NRRL 2496</strain>
    </source>
</reference>
<dbReference type="GO" id="GO:0006900">
    <property type="term" value="P:vesicle budding from membrane"/>
    <property type="evidence" value="ECO:0007669"/>
    <property type="project" value="TreeGrafter"/>
</dbReference>
<dbReference type="PANTHER" id="PTHR22951:SF5">
    <property type="entry name" value="PHOSPHATIDYLINOSITOL-BINDING CLATHRIN ASSEMBLY PROTEIN LAP"/>
    <property type="match status" value="1"/>
</dbReference>
<sequence>MDTAVRKATRLEYQPPKQKHLTTLVTLTHQNPGNIDEIMRLLEKRLRENSWIIVFKVLIIMHTLMRDGSGDCAIAYVYSHPQALDTSHFKEKSSNAVHARNIRIYKEYLENKVRAYSENHIDYLKPAAEHKAGRLRHLSIGNGLLKETQVLQRQLASILRTQMEVDGSDNATSIYAYRLIVEDLLACFQTLNESIVNILEHYFEMKKDDARISLDIYKRFADQTEATTKYLDKARRLQGEIGITIPALKHAPLSLVTALEEYLNDPEANQPASTAPAETPKTGPSQQSSTTQTASQPKADLLDFFGSLDNEPVPNTSNNNGMFVSSPTALSQPTGFNMPMYTGSTVQPQTTGATNPFRSSTISGMPTGGFTSNYNTSMPGLQQPMATGSNPFRSSTLPAFSSSSTPSASSLSVNYQPQQQQQQQNSSFGLQPQMTGFSQPSSLYQQNTGSTGFMAPQMTGSTTVSNPFAQYVSQPLPQQQQQQPPQQQHQQQQQQQQQPFVNPMVATHATGGPNPFQSYSGF</sequence>
<dbReference type="SUPFAM" id="SSF48464">
    <property type="entry name" value="ENTH/VHS domain"/>
    <property type="match status" value="1"/>
</dbReference>
<name>A0A1X2HBA7_SYNRA</name>
<keyword evidence="4" id="KW-1185">Reference proteome</keyword>
<feature type="domain" description="ENTH" evidence="2">
    <location>
        <begin position="1"/>
        <end position="123"/>
    </location>
</feature>
<dbReference type="EMBL" id="MCGN01000006">
    <property type="protein sequence ID" value="ORY95920.1"/>
    <property type="molecule type" value="Genomic_DNA"/>
</dbReference>
<organism evidence="3 4">
    <name type="scientific">Syncephalastrum racemosum</name>
    <name type="common">Filamentous fungus</name>
    <dbReference type="NCBI Taxonomy" id="13706"/>
    <lineage>
        <taxon>Eukaryota</taxon>
        <taxon>Fungi</taxon>
        <taxon>Fungi incertae sedis</taxon>
        <taxon>Mucoromycota</taxon>
        <taxon>Mucoromycotina</taxon>
        <taxon>Mucoromycetes</taxon>
        <taxon>Mucorales</taxon>
        <taxon>Syncephalastraceae</taxon>
        <taxon>Syncephalastrum</taxon>
    </lineage>
</organism>
<dbReference type="InterPro" id="IPR008942">
    <property type="entry name" value="ENTH_VHS"/>
</dbReference>
<dbReference type="InterPro" id="IPR013809">
    <property type="entry name" value="ENTH"/>
</dbReference>
<feature type="compositionally biased region" description="Polar residues" evidence="1">
    <location>
        <begin position="425"/>
        <end position="451"/>
    </location>
</feature>
<dbReference type="OrthoDB" id="44015at2759"/>
<dbReference type="InParanoid" id="A0A1X2HBA7"/>
<dbReference type="PROSITE" id="PS50942">
    <property type="entry name" value="ENTH"/>
    <property type="match status" value="1"/>
</dbReference>
<dbReference type="GO" id="GO:0000149">
    <property type="term" value="F:SNARE binding"/>
    <property type="evidence" value="ECO:0007669"/>
    <property type="project" value="TreeGrafter"/>
</dbReference>
<feature type="region of interest" description="Disordered" evidence="1">
    <location>
        <begin position="267"/>
        <end position="324"/>
    </location>
</feature>
<gene>
    <name evidence="3" type="ORF">BCR43DRAFT_525557</name>
</gene>
<feature type="compositionally biased region" description="Polar residues" evidence="1">
    <location>
        <begin position="313"/>
        <end position="324"/>
    </location>
</feature>
<evidence type="ECO:0000313" key="4">
    <source>
        <dbReference type="Proteomes" id="UP000242180"/>
    </source>
</evidence>
<proteinExistence type="predicted"/>
<dbReference type="CDD" id="cd16988">
    <property type="entry name" value="ANTH_N_YAP180"/>
    <property type="match status" value="1"/>
</dbReference>
<evidence type="ECO:0000313" key="3">
    <source>
        <dbReference type="EMBL" id="ORY95920.1"/>
    </source>
</evidence>
<dbReference type="Pfam" id="PF07651">
    <property type="entry name" value="ANTH"/>
    <property type="match status" value="1"/>
</dbReference>
<feature type="compositionally biased region" description="Polar residues" evidence="1">
    <location>
        <begin position="458"/>
        <end position="473"/>
    </location>
</feature>
<dbReference type="OMA" id="HHNAERT"/>
<feature type="compositionally biased region" description="Polar residues" evidence="1">
    <location>
        <begin position="367"/>
        <end position="393"/>
    </location>
</feature>
<evidence type="ECO:0000259" key="2">
    <source>
        <dbReference type="PROSITE" id="PS50942"/>
    </source>
</evidence>
<dbReference type="InterPro" id="IPR011417">
    <property type="entry name" value="ANTH_dom"/>
</dbReference>
<dbReference type="GO" id="GO:0048268">
    <property type="term" value="P:clathrin coat assembly"/>
    <property type="evidence" value="ECO:0007669"/>
    <property type="project" value="InterPro"/>
</dbReference>
<evidence type="ECO:0000256" key="1">
    <source>
        <dbReference type="SAM" id="MobiDB-lite"/>
    </source>
</evidence>
<feature type="compositionally biased region" description="Low complexity" evidence="1">
    <location>
        <begin position="474"/>
        <end position="499"/>
    </location>
</feature>
<accession>A0A1X2HBA7</accession>
<dbReference type="PANTHER" id="PTHR22951">
    <property type="entry name" value="CLATHRIN ASSEMBLY PROTEIN"/>
    <property type="match status" value="1"/>
</dbReference>
<dbReference type="Proteomes" id="UP000242180">
    <property type="component" value="Unassembled WGS sequence"/>
</dbReference>
<feature type="region of interest" description="Disordered" evidence="1">
    <location>
        <begin position="367"/>
        <end position="522"/>
    </location>
</feature>
<dbReference type="Gene3D" id="1.20.58.150">
    <property type="entry name" value="ANTH domain"/>
    <property type="match status" value="1"/>
</dbReference>
<dbReference type="GO" id="GO:0032050">
    <property type="term" value="F:clathrin heavy chain binding"/>
    <property type="evidence" value="ECO:0007669"/>
    <property type="project" value="TreeGrafter"/>
</dbReference>
<feature type="compositionally biased region" description="Low complexity" evidence="1">
    <location>
        <begin position="279"/>
        <end position="299"/>
    </location>
</feature>
<comment type="caution">
    <text evidence="3">The sequence shown here is derived from an EMBL/GenBank/DDBJ whole genome shotgun (WGS) entry which is preliminary data.</text>
</comment>
<dbReference type="SUPFAM" id="SSF89009">
    <property type="entry name" value="GAT-like domain"/>
    <property type="match status" value="1"/>
</dbReference>
<dbReference type="Gene3D" id="1.25.40.90">
    <property type="match status" value="1"/>
</dbReference>
<dbReference type="GO" id="GO:0005545">
    <property type="term" value="F:1-phosphatidylinositol binding"/>
    <property type="evidence" value="ECO:0007669"/>
    <property type="project" value="InterPro"/>
</dbReference>
<dbReference type="SMART" id="SM00273">
    <property type="entry name" value="ENTH"/>
    <property type="match status" value="1"/>
</dbReference>
<dbReference type="InterPro" id="IPR045192">
    <property type="entry name" value="AP180-like"/>
</dbReference>
<dbReference type="InterPro" id="IPR014712">
    <property type="entry name" value="ANTH_dom_sf"/>
</dbReference>
<feature type="compositionally biased region" description="Low complexity" evidence="1">
    <location>
        <begin position="394"/>
        <end position="424"/>
    </location>
</feature>
<protein>
    <submittedName>
        <fullName evidence="3">ANTH domain-domain-containing protein</fullName>
    </submittedName>
</protein>
<dbReference type="AlphaFoldDB" id="A0A1X2HBA7"/>
<dbReference type="STRING" id="13706.A0A1X2HBA7"/>
<dbReference type="GO" id="GO:0030136">
    <property type="term" value="C:clathrin-coated vesicle"/>
    <property type="evidence" value="ECO:0007669"/>
    <property type="project" value="InterPro"/>
</dbReference>